<evidence type="ECO:0000313" key="3">
    <source>
        <dbReference type="Proteomes" id="UP000799779"/>
    </source>
</evidence>
<dbReference type="AlphaFoldDB" id="A0A6A5W4N2"/>
<dbReference type="Proteomes" id="UP000799779">
    <property type="component" value="Unassembled WGS sequence"/>
</dbReference>
<accession>A0A6A5W4N2</accession>
<sequence length="240" mass="27318">MAGELPTTCYYIWHETVHGRTDSELMWVASIVDRDEAKHYIISRSQSILAVNPTWKTRYGERLIGGHDGAAITSSDGTEIMFIYMRKEMAISELDMYRRQVREREQQEDAARGLREGQDDATPQPQQEQEQEEEEEEESVETESPTQEPSDQTASSRPPSWSPRRSPPPRYPRDRWSISAQRSVDGDPAGPWMVANEYNESSWDTDSEPGEVAENGESSDGVHETEGYGDERSDHAEHPV</sequence>
<evidence type="ECO:0000313" key="2">
    <source>
        <dbReference type="EMBL" id="KAF1996217.1"/>
    </source>
</evidence>
<feature type="compositionally biased region" description="Acidic residues" evidence="1">
    <location>
        <begin position="129"/>
        <end position="141"/>
    </location>
</feature>
<evidence type="ECO:0000256" key="1">
    <source>
        <dbReference type="SAM" id="MobiDB-lite"/>
    </source>
</evidence>
<feature type="compositionally biased region" description="Basic and acidic residues" evidence="1">
    <location>
        <begin position="220"/>
        <end position="240"/>
    </location>
</feature>
<proteinExistence type="predicted"/>
<feature type="compositionally biased region" description="Basic and acidic residues" evidence="1">
    <location>
        <begin position="101"/>
        <end position="118"/>
    </location>
</feature>
<name>A0A6A5W4N2_9PLEO</name>
<feature type="compositionally biased region" description="Low complexity" evidence="1">
    <location>
        <begin position="142"/>
        <end position="164"/>
    </location>
</feature>
<reference evidence="2" key="1">
    <citation type="journal article" date="2020" name="Stud. Mycol.">
        <title>101 Dothideomycetes genomes: a test case for predicting lifestyles and emergence of pathogens.</title>
        <authorList>
            <person name="Haridas S."/>
            <person name="Albert R."/>
            <person name="Binder M."/>
            <person name="Bloem J."/>
            <person name="Labutti K."/>
            <person name="Salamov A."/>
            <person name="Andreopoulos B."/>
            <person name="Baker S."/>
            <person name="Barry K."/>
            <person name="Bills G."/>
            <person name="Bluhm B."/>
            <person name="Cannon C."/>
            <person name="Castanera R."/>
            <person name="Culley D."/>
            <person name="Daum C."/>
            <person name="Ezra D."/>
            <person name="Gonzalez J."/>
            <person name="Henrissat B."/>
            <person name="Kuo A."/>
            <person name="Liang C."/>
            <person name="Lipzen A."/>
            <person name="Lutzoni F."/>
            <person name="Magnuson J."/>
            <person name="Mondo S."/>
            <person name="Nolan M."/>
            <person name="Ohm R."/>
            <person name="Pangilinan J."/>
            <person name="Park H.-J."/>
            <person name="Ramirez L."/>
            <person name="Alfaro M."/>
            <person name="Sun H."/>
            <person name="Tritt A."/>
            <person name="Yoshinaga Y."/>
            <person name="Zwiers L.-H."/>
            <person name="Turgeon B."/>
            <person name="Goodwin S."/>
            <person name="Spatafora J."/>
            <person name="Crous P."/>
            <person name="Grigoriev I."/>
        </authorList>
    </citation>
    <scope>NUCLEOTIDE SEQUENCE</scope>
    <source>
        <strain evidence="2">CBS 123094</strain>
    </source>
</reference>
<dbReference type="EMBL" id="ML977628">
    <property type="protein sequence ID" value="KAF1996217.1"/>
    <property type="molecule type" value="Genomic_DNA"/>
</dbReference>
<organism evidence="2 3">
    <name type="scientific">Amniculicola lignicola CBS 123094</name>
    <dbReference type="NCBI Taxonomy" id="1392246"/>
    <lineage>
        <taxon>Eukaryota</taxon>
        <taxon>Fungi</taxon>
        <taxon>Dikarya</taxon>
        <taxon>Ascomycota</taxon>
        <taxon>Pezizomycotina</taxon>
        <taxon>Dothideomycetes</taxon>
        <taxon>Pleosporomycetidae</taxon>
        <taxon>Pleosporales</taxon>
        <taxon>Amniculicolaceae</taxon>
        <taxon>Amniculicola</taxon>
    </lineage>
</organism>
<protein>
    <submittedName>
        <fullName evidence="2">Uncharacterized protein</fullName>
    </submittedName>
</protein>
<gene>
    <name evidence="2" type="ORF">P154DRAFT_580145</name>
</gene>
<keyword evidence="3" id="KW-1185">Reference proteome</keyword>
<feature type="region of interest" description="Disordered" evidence="1">
    <location>
        <begin position="101"/>
        <end position="240"/>
    </location>
</feature>